<gene>
    <name evidence="2" type="ORF">BSIN_4198</name>
</gene>
<protein>
    <submittedName>
        <fullName evidence="2">Uncharacterized protein</fullName>
    </submittedName>
</protein>
<feature type="compositionally biased region" description="Basic residues" evidence="1">
    <location>
        <begin position="12"/>
        <end position="21"/>
    </location>
</feature>
<dbReference type="AlphaFoldDB" id="A0A238H7U9"/>
<organism evidence="2 3">
    <name type="scientific">Burkholderia singularis</name>
    <dbReference type="NCBI Taxonomy" id="1503053"/>
    <lineage>
        <taxon>Bacteria</taxon>
        <taxon>Pseudomonadati</taxon>
        <taxon>Pseudomonadota</taxon>
        <taxon>Betaproteobacteria</taxon>
        <taxon>Burkholderiales</taxon>
        <taxon>Burkholderiaceae</taxon>
        <taxon>Burkholderia</taxon>
        <taxon>pseudomallei group</taxon>
    </lineage>
</organism>
<evidence type="ECO:0000256" key="1">
    <source>
        <dbReference type="SAM" id="MobiDB-lite"/>
    </source>
</evidence>
<evidence type="ECO:0000313" key="3">
    <source>
        <dbReference type="Proteomes" id="UP000198460"/>
    </source>
</evidence>
<proteinExistence type="predicted"/>
<feature type="region of interest" description="Disordered" evidence="1">
    <location>
        <begin position="1"/>
        <end position="21"/>
    </location>
</feature>
<name>A0A238H7U9_9BURK</name>
<dbReference type="EMBL" id="FXAN01000068">
    <property type="protein sequence ID" value="SMG01165.1"/>
    <property type="molecule type" value="Genomic_DNA"/>
</dbReference>
<sequence length="46" mass="5382">MRDPSITGRCQCNRRARRNRRSRAAALRAARFLTNAHRLSYGRPLQ</sequence>
<evidence type="ECO:0000313" key="2">
    <source>
        <dbReference type="EMBL" id="SMG01165.1"/>
    </source>
</evidence>
<reference evidence="2 3" key="1">
    <citation type="submission" date="2017-04" db="EMBL/GenBank/DDBJ databases">
        <authorList>
            <person name="Afonso C.L."/>
            <person name="Miller P.J."/>
            <person name="Scott M.A."/>
            <person name="Spackman E."/>
            <person name="Goraichik I."/>
            <person name="Dimitrov K.M."/>
            <person name="Suarez D.L."/>
            <person name="Swayne D.E."/>
        </authorList>
    </citation>
    <scope>NUCLEOTIDE SEQUENCE [LARGE SCALE GENOMIC DNA]</scope>
    <source>
        <strain evidence="2">LMG 28154</strain>
    </source>
</reference>
<dbReference type="Proteomes" id="UP000198460">
    <property type="component" value="Unassembled WGS sequence"/>
</dbReference>
<accession>A0A238H7U9</accession>